<protein>
    <submittedName>
        <fullName evidence="1">Uncharacterized protein</fullName>
    </submittedName>
</protein>
<dbReference type="OrthoDB" id="425351at2759"/>
<reference evidence="1" key="1">
    <citation type="submission" date="2021-02" db="EMBL/GenBank/DDBJ databases">
        <authorList>
            <person name="Dougan E. K."/>
            <person name="Rhodes N."/>
            <person name="Thang M."/>
            <person name="Chan C."/>
        </authorList>
    </citation>
    <scope>NUCLEOTIDE SEQUENCE</scope>
</reference>
<keyword evidence="2" id="KW-1185">Reference proteome</keyword>
<comment type="caution">
    <text evidence="1">The sequence shown here is derived from an EMBL/GenBank/DDBJ whole genome shotgun (WGS) entry which is preliminary data.</text>
</comment>
<evidence type="ECO:0000313" key="2">
    <source>
        <dbReference type="Proteomes" id="UP000601435"/>
    </source>
</evidence>
<proteinExistence type="predicted"/>
<dbReference type="Proteomes" id="UP000601435">
    <property type="component" value="Unassembled WGS sequence"/>
</dbReference>
<evidence type="ECO:0000313" key="1">
    <source>
        <dbReference type="EMBL" id="CAE7207281.1"/>
    </source>
</evidence>
<accession>A0A812JI51</accession>
<organism evidence="1 2">
    <name type="scientific">Symbiodinium necroappetens</name>
    <dbReference type="NCBI Taxonomy" id="1628268"/>
    <lineage>
        <taxon>Eukaryota</taxon>
        <taxon>Sar</taxon>
        <taxon>Alveolata</taxon>
        <taxon>Dinophyceae</taxon>
        <taxon>Suessiales</taxon>
        <taxon>Symbiodiniaceae</taxon>
        <taxon>Symbiodinium</taxon>
    </lineage>
</organism>
<sequence>MVMDRYHLRLPLTRHWSLMGASRGSEQNASTRLAFLVVDRARMLRRSGLLCLAAPLVASKLVQAAGSFGSSKDVSKPAAAQSVVAFRGNCYDVIYDEKGGPQDLGRLVVCPYGSTTTGDVAECLDQVNRIAAERIKKDIVVLLDFTDFVWPSPIMAYRCFFPIIRERLPAEELREKTQAFAIVQKERFWIRPVVDAVLLMAQPETAPIFAQDRHEASDLISKRFESHAARRPLLKMWERCVETLQRGEKEKAWNIRGEIRVQEDAERLGPEIWEQFAEQFDLGIKAFIFAPRCSNWKLDSLEHTELRRAQGQVELKPYASEAEIQENRSGRTLKDNVASGRACSVISLVQKARNGKAAIWLKTCGQKIICQGGMERSCGCGSSMFNPVAEMPITAEQFATTLENMTRAWEACPVKGGCSAGSDLELAGVYLCGEGTVWMEELARFDTHVSVALPEEQRLPKDEEKSFFDDCQQTCEEMIARWHSGESSHPDREILAAEYPDSEAGKRKLQLDLFSPDVKDDPFVQAADLKLRLIKYTAPPRQKNL</sequence>
<gene>
    <name evidence="1" type="ORF">SNEC2469_LOCUS1863</name>
</gene>
<name>A0A812JI51_9DINO</name>
<dbReference type="AlphaFoldDB" id="A0A812JI51"/>
<dbReference type="EMBL" id="CAJNJA010006209">
    <property type="protein sequence ID" value="CAE7207281.1"/>
    <property type="molecule type" value="Genomic_DNA"/>
</dbReference>